<comment type="subcellular location">
    <subcellularLocation>
        <location evidence="1">Membrane</location>
        <topology evidence="1">Single-pass membrane protein</topology>
    </subcellularLocation>
</comment>
<organism evidence="8">
    <name type="scientific">Menopon gallinae</name>
    <name type="common">poultry shaft louse</name>
    <dbReference type="NCBI Taxonomy" id="328185"/>
    <lineage>
        <taxon>Eukaryota</taxon>
        <taxon>Metazoa</taxon>
        <taxon>Ecdysozoa</taxon>
        <taxon>Arthropoda</taxon>
        <taxon>Hexapoda</taxon>
        <taxon>Insecta</taxon>
        <taxon>Pterygota</taxon>
        <taxon>Neoptera</taxon>
        <taxon>Paraneoptera</taxon>
        <taxon>Psocodea</taxon>
        <taxon>Troctomorpha</taxon>
        <taxon>Phthiraptera</taxon>
        <taxon>Amblycera</taxon>
        <taxon>Menoponidae</taxon>
        <taxon>Menopon</taxon>
    </lineage>
</organism>
<dbReference type="AlphaFoldDB" id="A0AAW2I587"/>
<keyword evidence="4 7" id="KW-1133">Transmembrane helix</keyword>
<name>A0AAW2I587_9NEOP</name>
<dbReference type="InterPro" id="IPR009621">
    <property type="entry name" value="UPF0239"/>
</dbReference>
<protein>
    <recommendedName>
        <fullName evidence="9">Protein anon-73B1</fullName>
    </recommendedName>
</protein>
<keyword evidence="5 7" id="KW-0472">Membrane</keyword>
<evidence type="ECO:0000256" key="6">
    <source>
        <dbReference type="SAM" id="MobiDB-lite"/>
    </source>
</evidence>
<accession>A0AAW2I587</accession>
<evidence type="ECO:0000256" key="2">
    <source>
        <dbReference type="ARBA" id="ARBA00006839"/>
    </source>
</evidence>
<dbReference type="PANTHER" id="PTHR14409:SF0">
    <property type="entry name" value="PROTEIN MANBAL"/>
    <property type="match status" value="1"/>
</dbReference>
<gene>
    <name evidence="8" type="ORF">PYX00_004344</name>
</gene>
<evidence type="ECO:0008006" key="9">
    <source>
        <dbReference type="Google" id="ProtNLM"/>
    </source>
</evidence>
<comment type="caution">
    <text evidence="8">The sequence shown here is derived from an EMBL/GenBank/DDBJ whole genome shotgun (WGS) entry which is preliminary data.</text>
</comment>
<evidence type="ECO:0000313" key="8">
    <source>
        <dbReference type="EMBL" id="KAL0276873.1"/>
    </source>
</evidence>
<feature type="compositionally biased region" description="Basic residues" evidence="6">
    <location>
        <begin position="65"/>
        <end position="80"/>
    </location>
</feature>
<evidence type="ECO:0000256" key="5">
    <source>
        <dbReference type="ARBA" id="ARBA00023136"/>
    </source>
</evidence>
<dbReference type="EMBL" id="JARGDH010000002">
    <property type="protein sequence ID" value="KAL0276873.1"/>
    <property type="molecule type" value="Genomic_DNA"/>
</dbReference>
<evidence type="ECO:0000256" key="3">
    <source>
        <dbReference type="ARBA" id="ARBA00022692"/>
    </source>
</evidence>
<evidence type="ECO:0000256" key="4">
    <source>
        <dbReference type="ARBA" id="ARBA00022989"/>
    </source>
</evidence>
<proteinExistence type="inferred from homology"/>
<keyword evidence="3 7" id="KW-0812">Transmembrane</keyword>
<dbReference type="GO" id="GO:0016020">
    <property type="term" value="C:membrane"/>
    <property type="evidence" value="ECO:0007669"/>
    <property type="project" value="UniProtKB-SubCell"/>
</dbReference>
<feature type="transmembrane region" description="Helical" evidence="7">
    <location>
        <begin position="12"/>
        <end position="31"/>
    </location>
</feature>
<feature type="region of interest" description="Disordered" evidence="6">
    <location>
        <begin position="36"/>
        <end position="80"/>
    </location>
</feature>
<evidence type="ECO:0000256" key="1">
    <source>
        <dbReference type="ARBA" id="ARBA00004167"/>
    </source>
</evidence>
<dbReference type="PANTHER" id="PTHR14409">
    <property type="entry name" value="MANNOSIDASE, BETA A, LYSOSOMAL-LIKE, MANBAL PROTEIN"/>
    <property type="match status" value="1"/>
</dbReference>
<sequence>MTEDLMDTILRCGLYFGAIFQIICIAAVVIISENSSSGVASGKDTDGSEDEMSDQNSPLESPKKPQVHHKTRKTEKKKRR</sequence>
<dbReference type="Pfam" id="PF06783">
    <property type="entry name" value="UPF0239"/>
    <property type="match status" value="1"/>
</dbReference>
<evidence type="ECO:0000256" key="7">
    <source>
        <dbReference type="SAM" id="Phobius"/>
    </source>
</evidence>
<reference evidence="8" key="1">
    <citation type="journal article" date="2024" name="Gigascience">
        <title>Chromosome-level genome of the poultry shaft louse Menopon gallinae provides insight into the host-switching and adaptive evolution of parasitic lice.</title>
        <authorList>
            <person name="Xu Y."/>
            <person name="Ma L."/>
            <person name="Liu S."/>
            <person name="Liang Y."/>
            <person name="Liu Q."/>
            <person name="He Z."/>
            <person name="Tian L."/>
            <person name="Duan Y."/>
            <person name="Cai W."/>
            <person name="Li H."/>
            <person name="Song F."/>
        </authorList>
    </citation>
    <scope>NUCLEOTIDE SEQUENCE</scope>
    <source>
        <strain evidence="8">Cailab_2023a</strain>
    </source>
</reference>
<comment type="similarity">
    <text evidence="2">Belongs to the UPF0239 family.</text>
</comment>